<feature type="binding site" evidence="6">
    <location>
        <position position="85"/>
    </location>
    <ligand>
        <name>S-adenosyl-L-methionine</name>
        <dbReference type="ChEBI" id="CHEBI:59789"/>
    </ligand>
</feature>
<evidence type="ECO:0000313" key="8">
    <source>
        <dbReference type="Proteomes" id="UP001595892"/>
    </source>
</evidence>
<reference evidence="8" key="1">
    <citation type="journal article" date="2019" name="Int. J. Syst. Evol. Microbiol.">
        <title>The Global Catalogue of Microorganisms (GCM) 10K type strain sequencing project: providing services to taxonomists for standard genome sequencing and annotation.</title>
        <authorList>
            <consortium name="The Broad Institute Genomics Platform"/>
            <consortium name="The Broad Institute Genome Sequencing Center for Infectious Disease"/>
            <person name="Wu L."/>
            <person name="Ma J."/>
        </authorList>
    </citation>
    <scope>NUCLEOTIDE SEQUENCE [LARGE SCALE GENOMIC DNA]</scope>
    <source>
        <strain evidence="8">CGMCC 1.13574</strain>
    </source>
</reference>
<feature type="binding site" evidence="6">
    <location>
        <position position="80"/>
    </location>
    <ligand>
        <name>S-adenosyl-L-methionine</name>
        <dbReference type="ChEBI" id="CHEBI:59789"/>
    </ligand>
</feature>
<dbReference type="InterPro" id="IPR029063">
    <property type="entry name" value="SAM-dependent_MTases_sf"/>
</dbReference>
<keyword evidence="8" id="KW-1185">Reference proteome</keyword>
<keyword evidence="1 6" id="KW-0963">Cytoplasm</keyword>
<dbReference type="CDD" id="cd02440">
    <property type="entry name" value="AdoMet_MTases"/>
    <property type="match status" value="1"/>
</dbReference>
<dbReference type="RefSeq" id="WP_377004693.1">
    <property type="nucleotide sequence ID" value="NZ_JBHSGG010000030.1"/>
</dbReference>
<dbReference type="EC" id="2.1.1.170" evidence="6"/>
<keyword evidence="5 6" id="KW-0949">S-adenosyl-L-methionine</keyword>
<keyword evidence="3 6" id="KW-0489">Methyltransferase</keyword>
<dbReference type="InterPro" id="IPR003682">
    <property type="entry name" value="rRNA_ssu_MeTfrase_G"/>
</dbReference>
<sequence>MPAVTALADLQPDLEAGLATLGIDPAHAPRLLDFLALLVRWNGTYNLTAVRDPREMVIRHLLDSLSIARHVPDGLLVDIGTGPGFPGIPLAIVRPGIRVTLVESNGKKTRFMREAVRSLGLPNAQVAESRAEALPDAGRFDRLTARALGTLAELVRLGGHLVAPQGQILAMKGRRPDDEIAALPPGWEVRTMHRLDVPGLEGERHLVVLGRDHTSDSLGTGTNA</sequence>
<dbReference type="EMBL" id="JBHSGG010000030">
    <property type="protein sequence ID" value="MFC4728660.1"/>
    <property type="molecule type" value="Genomic_DNA"/>
</dbReference>
<comment type="caution">
    <text evidence="7">The sequence shown here is derived from an EMBL/GenBank/DDBJ whole genome shotgun (WGS) entry which is preliminary data.</text>
</comment>
<feature type="binding site" evidence="6">
    <location>
        <begin position="131"/>
        <end position="132"/>
    </location>
    <ligand>
        <name>S-adenosyl-L-methionine</name>
        <dbReference type="ChEBI" id="CHEBI:59789"/>
    </ligand>
</feature>
<evidence type="ECO:0000313" key="7">
    <source>
        <dbReference type="EMBL" id="MFC4728660.1"/>
    </source>
</evidence>
<dbReference type="PANTHER" id="PTHR31760:SF0">
    <property type="entry name" value="S-ADENOSYL-L-METHIONINE-DEPENDENT METHYLTRANSFERASES SUPERFAMILY PROTEIN"/>
    <property type="match status" value="1"/>
</dbReference>
<gene>
    <name evidence="6 7" type="primary">rsmG</name>
    <name evidence="7" type="ORF">ACFO3Q_10815</name>
</gene>
<evidence type="ECO:0000256" key="6">
    <source>
        <dbReference type="HAMAP-Rule" id="MF_00074"/>
    </source>
</evidence>
<dbReference type="GO" id="GO:0032259">
    <property type="term" value="P:methylation"/>
    <property type="evidence" value="ECO:0007669"/>
    <property type="project" value="UniProtKB-KW"/>
</dbReference>
<evidence type="ECO:0000256" key="2">
    <source>
        <dbReference type="ARBA" id="ARBA00022552"/>
    </source>
</evidence>
<evidence type="ECO:0000256" key="4">
    <source>
        <dbReference type="ARBA" id="ARBA00022679"/>
    </source>
</evidence>
<accession>A0ABV9NNQ6</accession>
<dbReference type="Proteomes" id="UP001595892">
    <property type="component" value="Unassembled WGS sequence"/>
</dbReference>
<protein>
    <recommendedName>
        <fullName evidence="6">Ribosomal RNA small subunit methyltransferase G</fullName>
        <ecNumber evidence="6">2.1.1.170</ecNumber>
    </recommendedName>
    <alternativeName>
        <fullName evidence="6">16S rRNA 7-methylguanosine methyltransferase</fullName>
        <shortName evidence="6">16S rRNA m7G methyltransferase</shortName>
    </alternativeName>
</protein>
<dbReference type="SUPFAM" id="SSF53335">
    <property type="entry name" value="S-adenosyl-L-methionine-dependent methyltransferases"/>
    <property type="match status" value="1"/>
</dbReference>
<dbReference type="GO" id="GO:0008168">
    <property type="term" value="F:methyltransferase activity"/>
    <property type="evidence" value="ECO:0007669"/>
    <property type="project" value="UniProtKB-KW"/>
</dbReference>
<comment type="caution">
    <text evidence="6">Lacks conserved residue(s) required for the propagation of feature annotation.</text>
</comment>
<evidence type="ECO:0000256" key="3">
    <source>
        <dbReference type="ARBA" id="ARBA00022603"/>
    </source>
</evidence>
<proteinExistence type="inferred from homology"/>
<dbReference type="PANTHER" id="PTHR31760">
    <property type="entry name" value="S-ADENOSYL-L-METHIONINE-DEPENDENT METHYLTRANSFERASES SUPERFAMILY PROTEIN"/>
    <property type="match status" value="1"/>
</dbReference>
<evidence type="ECO:0000256" key="1">
    <source>
        <dbReference type="ARBA" id="ARBA00022490"/>
    </source>
</evidence>
<dbReference type="Pfam" id="PF02527">
    <property type="entry name" value="GidB"/>
    <property type="match status" value="1"/>
</dbReference>
<comment type="catalytic activity">
    <reaction evidence="6">
        <text>guanosine(527) in 16S rRNA + S-adenosyl-L-methionine = N(7)-methylguanosine(527) in 16S rRNA + S-adenosyl-L-homocysteine</text>
        <dbReference type="Rhea" id="RHEA:42732"/>
        <dbReference type="Rhea" id="RHEA-COMP:10209"/>
        <dbReference type="Rhea" id="RHEA-COMP:10210"/>
        <dbReference type="ChEBI" id="CHEBI:57856"/>
        <dbReference type="ChEBI" id="CHEBI:59789"/>
        <dbReference type="ChEBI" id="CHEBI:74269"/>
        <dbReference type="ChEBI" id="CHEBI:74480"/>
        <dbReference type="EC" id="2.1.1.170"/>
    </reaction>
</comment>
<name>A0ABV9NNQ6_9GAMM</name>
<dbReference type="HAMAP" id="MF_00074">
    <property type="entry name" value="16SrRNA_methyltr_G"/>
    <property type="match status" value="1"/>
</dbReference>
<comment type="subcellular location">
    <subcellularLocation>
        <location evidence="6">Cytoplasm</location>
    </subcellularLocation>
</comment>
<keyword evidence="4 6" id="KW-0808">Transferase</keyword>
<dbReference type="Gene3D" id="3.40.50.150">
    <property type="entry name" value="Vaccinia Virus protein VP39"/>
    <property type="match status" value="1"/>
</dbReference>
<dbReference type="NCBIfam" id="TIGR00138">
    <property type="entry name" value="rsmG_gidB"/>
    <property type="match status" value="1"/>
</dbReference>
<dbReference type="PIRSF" id="PIRSF003078">
    <property type="entry name" value="GidB"/>
    <property type="match status" value="1"/>
</dbReference>
<comment type="function">
    <text evidence="6">Specifically methylates the N7 position of guanine in position 527 of 16S rRNA.</text>
</comment>
<feature type="binding site" evidence="6">
    <location>
        <position position="146"/>
    </location>
    <ligand>
        <name>S-adenosyl-L-methionine</name>
        <dbReference type="ChEBI" id="CHEBI:59789"/>
    </ligand>
</feature>
<keyword evidence="2 6" id="KW-0698">rRNA processing</keyword>
<comment type="similarity">
    <text evidence="6">Belongs to the methyltransferase superfamily. RNA methyltransferase RsmG family.</text>
</comment>
<organism evidence="7 8">
    <name type="scientific">Coralloluteibacterium thermophilum</name>
    <dbReference type="NCBI Taxonomy" id="2707049"/>
    <lineage>
        <taxon>Bacteria</taxon>
        <taxon>Pseudomonadati</taxon>
        <taxon>Pseudomonadota</taxon>
        <taxon>Gammaproteobacteria</taxon>
        <taxon>Lysobacterales</taxon>
        <taxon>Lysobacteraceae</taxon>
        <taxon>Coralloluteibacterium</taxon>
    </lineage>
</organism>
<evidence type="ECO:0000256" key="5">
    <source>
        <dbReference type="ARBA" id="ARBA00022691"/>
    </source>
</evidence>